<reference evidence="2" key="1">
    <citation type="journal article" date="2019" name="Int. J. Syst. Evol. Microbiol.">
        <title>The Global Catalogue of Microorganisms (GCM) 10K type strain sequencing project: providing services to taxonomists for standard genome sequencing and annotation.</title>
        <authorList>
            <consortium name="The Broad Institute Genomics Platform"/>
            <consortium name="The Broad Institute Genome Sequencing Center for Infectious Disease"/>
            <person name="Wu L."/>
            <person name="Ma J."/>
        </authorList>
    </citation>
    <scope>NUCLEOTIDE SEQUENCE [LARGE SCALE GENOMIC DNA]</scope>
    <source>
        <strain evidence="2">CGMCC 1.14966</strain>
    </source>
</reference>
<dbReference type="InterPro" id="IPR058238">
    <property type="entry name" value="Lant_leader_dom"/>
</dbReference>
<sequence length="57" mass="6001">MKKQAGKLDKVLLLDKETIAKLTDEQLSTLEGGMVLTASITCGGPPTQSCNTCSCND</sequence>
<dbReference type="NCBIfam" id="NF038153">
    <property type="entry name" value="lant_leader_L1a"/>
    <property type="match status" value="1"/>
</dbReference>
<comment type="caution">
    <text evidence="1">The sequence shown here is derived from an EMBL/GenBank/DDBJ whole genome shotgun (WGS) entry which is preliminary data.</text>
</comment>
<evidence type="ECO:0000313" key="1">
    <source>
        <dbReference type="EMBL" id="GGH91706.1"/>
    </source>
</evidence>
<protein>
    <recommendedName>
        <fullName evidence="3">Bacteriocin</fullName>
    </recommendedName>
</protein>
<gene>
    <name evidence="1" type="ORF">GCM10011495_40400</name>
</gene>
<keyword evidence="2" id="KW-1185">Reference proteome</keyword>
<organism evidence="1 2">
    <name type="scientific">Hymenobacter frigidus</name>
    <dbReference type="NCBI Taxonomy" id="1524095"/>
    <lineage>
        <taxon>Bacteria</taxon>
        <taxon>Pseudomonadati</taxon>
        <taxon>Bacteroidota</taxon>
        <taxon>Cytophagia</taxon>
        <taxon>Cytophagales</taxon>
        <taxon>Hymenobacteraceae</taxon>
        <taxon>Hymenobacter</taxon>
    </lineage>
</organism>
<proteinExistence type="predicted"/>
<accession>A0ABQ2ALW5</accession>
<dbReference type="EMBL" id="BMGY01000083">
    <property type="protein sequence ID" value="GGH91706.1"/>
    <property type="molecule type" value="Genomic_DNA"/>
</dbReference>
<evidence type="ECO:0008006" key="3">
    <source>
        <dbReference type="Google" id="ProtNLM"/>
    </source>
</evidence>
<dbReference type="RefSeq" id="WP_262891865.1">
    <property type="nucleotide sequence ID" value="NZ_BMGY01000083.1"/>
</dbReference>
<name>A0ABQ2ALW5_9BACT</name>
<evidence type="ECO:0000313" key="2">
    <source>
        <dbReference type="Proteomes" id="UP000637774"/>
    </source>
</evidence>
<dbReference type="Proteomes" id="UP000637774">
    <property type="component" value="Unassembled WGS sequence"/>
</dbReference>